<dbReference type="Gene3D" id="1.10.580.10">
    <property type="entry name" value="Citrate Synthase, domain 1"/>
    <property type="match status" value="1"/>
</dbReference>
<dbReference type="InterPro" id="IPR002020">
    <property type="entry name" value="Citrate_synthase"/>
</dbReference>
<dbReference type="EMBL" id="JAGSXJ010000003">
    <property type="protein sequence ID" value="KAH6693680.1"/>
    <property type="molecule type" value="Genomic_DNA"/>
</dbReference>
<comment type="caution">
    <text evidence="6">The sequence shown here is derived from an EMBL/GenBank/DDBJ whole genome shotgun (WGS) entry which is preliminary data.</text>
</comment>
<evidence type="ECO:0000256" key="3">
    <source>
        <dbReference type="ARBA" id="ARBA00022532"/>
    </source>
</evidence>
<keyword evidence="7" id="KW-1185">Reference proteome</keyword>
<dbReference type="GO" id="GO:0006099">
    <property type="term" value="P:tricarboxylic acid cycle"/>
    <property type="evidence" value="ECO:0007669"/>
    <property type="project" value="UniProtKB-KW"/>
</dbReference>
<accession>A0A9P8VHD8</accession>
<evidence type="ECO:0000256" key="5">
    <source>
        <dbReference type="RuleBase" id="RU000441"/>
    </source>
</evidence>
<dbReference type="InterPro" id="IPR016143">
    <property type="entry name" value="Citrate_synth-like_sm_a-sub"/>
</dbReference>
<reference evidence="6" key="1">
    <citation type="journal article" date="2021" name="Nat. Commun.">
        <title>Genetic determinants of endophytism in the Arabidopsis root mycobiome.</title>
        <authorList>
            <person name="Mesny F."/>
            <person name="Miyauchi S."/>
            <person name="Thiergart T."/>
            <person name="Pickel B."/>
            <person name="Atanasova L."/>
            <person name="Karlsson M."/>
            <person name="Huettel B."/>
            <person name="Barry K.W."/>
            <person name="Haridas S."/>
            <person name="Chen C."/>
            <person name="Bauer D."/>
            <person name="Andreopoulos W."/>
            <person name="Pangilinan J."/>
            <person name="LaButti K."/>
            <person name="Riley R."/>
            <person name="Lipzen A."/>
            <person name="Clum A."/>
            <person name="Drula E."/>
            <person name="Henrissat B."/>
            <person name="Kohler A."/>
            <person name="Grigoriev I.V."/>
            <person name="Martin F.M."/>
            <person name="Hacquard S."/>
        </authorList>
    </citation>
    <scope>NUCLEOTIDE SEQUENCE</scope>
    <source>
        <strain evidence="6">MPI-SDFR-AT-0117</strain>
    </source>
</reference>
<gene>
    <name evidence="6" type="ORF">F5X68DRAFT_164563</name>
</gene>
<keyword evidence="4 5" id="KW-0808">Transferase</keyword>
<dbReference type="InterPro" id="IPR016142">
    <property type="entry name" value="Citrate_synth-like_lrg_a-sub"/>
</dbReference>
<dbReference type="FunFam" id="1.10.230.10:FF:000002">
    <property type="entry name" value="Citrate synthase"/>
    <property type="match status" value="1"/>
</dbReference>
<dbReference type="SUPFAM" id="SSF48256">
    <property type="entry name" value="Citrate synthase"/>
    <property type="match status" value="1"/>
</dbReference>
<dbReference type="FunFam" id="1.10.580.10:FF:000005">
    <property type="entry name" value="Citrate synthase"/>
    <property type="match status" value="1"/>
</dbReference>
<dbReference type="PANTHER" id="PTHR42871:SF1">
    <property type="entry name" value="CITRATE SYNTHASE"/>
    <property type="match status" value="1"/>
</dbReference>
<dbReference type="InterPro" id="IPR036969">
    <property type="entry name" value="Citrate_synthase_sf"/>
</dbReference>
<dbReference type="PROSITE" id="PS00480">
    <property type="entry name" value="CITRATE_SYNTHASE"/>
    <property type="match status" value="1"/>
</dbReference>
<keyword evidence="3" id="KW-0816">Tricarboxylic acid cycle</keyword>
<dbReference type="GO" id="GO:0046912">
    <property type="term" value="F:acyltransferase activity, acyl groups converted into alkyl on transfer"/>
    <property type="evidence" value="ECO:0007669"/>
    <property type="project" value="InterPro"/>
</dbReference>
<dbReference type="PANTHER" id="PTHR42871">
    <property type="entry name" value="CITRATE SYNTHASE"/>
    <property type="match status" value="1"/>
</dbReference>
<organism evidence="6 7">
    <name type="scientific">Plectosphaerella plurivora</name>
    <dbReference type="NCBI Taxonomy" id="936078"/>
    <lineage>
        <taxon>Eukaryota</taxon>
        <taxon>Fungi</taxon>
        <taxon>Dikarya</taxon>
        <taxon>Ascomycota</taxon>
        <taxon>Pezizomycotina</taxon>
        <taxon>Sordariomycetes</taxon>
        <taxon>Hypocreomycetidae</taxon>
        <taxon>Glomerellales</taxon>
        <taxon>Plectosphaerellaceae</taxon>
        <taxon>Plectosphaerella</taxon>
    </lineage>
</organism>
<dbReference type="InterPro" id="IPR019810">
    <property type="entry name" value="Citrate_synthase_AS"/>
</dbReference>
<evidence type="ECO:0000256" key="4">
    <source>
        <dbReference type="ARBA" id="ARBA00022679"/>
    </source>
</evidence>
<dbReference type="Gene3D" id="1.10.230.10">
    <property type="entry name" value="Cytochrome P450-Terp, domain 2"/>
    <property type="match status" value="1"/>
</dbReference>
<dbReference type="PRINTS" id="PR00143">
    <property type="entry name" value="CITRTSNTHASE"/>
</dbReference>
<dbReference type="AlphaFoldDB" id="A0A9P8VHD8"/>
<dbReference type="Proteomes" id="UP000770015">
    <property type="component" value="Unassembled WGS sequence"/>
</dbReference>
<evidence type="ECO:0000313" key="7">
    <source>
        <dbReference type="Proteomes" id="UP000770015"/>
    </source>
</evidence>
<dbReference type="Pfam" id="PF00285">
    <property type="entry name" value="Citrate_synt"/>
    <property type="match status" value="1"/>
</dbReference>
<comment type="pathway">
    <text evidence="1">Carbohydrate metabolism.</text>
</comment>
<proteinExistence type="inferred from homology"/>
<evidence type="ECO:0000256" key="2">
    <source>
        <dbReference type="ARBA" id="ARBA00010566"/>
    </source>
</evidence>
<name>A0A9P8VHD8_9PEZI</name>
<evidence type="ECO:0000256" key="1">
    <source>
        <dbReference type="ARBA" id="ARBA00005007"/>
    </source>
</evidence>
<dbReference type="OrthoDB" id="435022at2759"/>
<comment type="similarity">
    <text evidence="2 5">Belongs to the citrate synthase family.</text>
</comment>
<dbReference type="GO" id="GO:0032787">
    <property type="term" value="P:monocarboxylic acid metabolic process"/>
    <property type="evidence" value="ECO:0007669"/>
    <property type="project" value="UniProtKB-ARBA"/>
</dbReference>
<evidence type="ECO:0000313" key="6">
    <source>
        <dbReference type="EMBL" id="KAH6693680.1"/>
    </source>
</evidence>
<protein>
    <recommendedName>
        <fullName evidence="5">Citrate synthase</fullName>
    </recommendedName>
</protein>
<sequence>MTAIKTGPRPSLTVVDNRTGQSYELPITHNSVLATDIKKIKAAAGSSEDRPEDETDQGLRVYDPAYMNTAVVQSRITYINGQEGILRYRGYPIEQLVNRSNFLESAFLLIYGELPTPPQAASWHDEVMHHTYIHTDIENMFKSFRYDSHPMSMLTSAFATLGAFAPEANPSLRGQKLFTAASSGDPEALNVLDKQILRIIGKAPTLAAAAYRMRQGRPFNRPAQGLSYTGNFLYLLDNLSGHEYRPHPVLERALDALFIIHADHEINCSTATVLQVGSSLVDPYSVVAAGCAALYGPSHGGASEAAIRMLMEIGSPDNVPDFMAKVERRERVLVGFGHRVYKNVDPRSTAIRQLAEEVFKVTGRNQLLDTALTLADYARKSEFMRKRNLYPNVDFYSGLIYQAMGFPLDFYPVLFAVPRCVGWLAHWRQQMLNPAGVKIWRPRQLYLGEGQRDYVEAVHRRDKVDPTVFDAPVPVSHGGDSKRNQLATFKDERGEIFRPKL</sequence>